<accession>A0A1B1YBP8</accession>
<feature type="domain" description="Nucleoside transporter/FeoB GTPase Gate" evidence="2">
    <location>
        <begin position="42"/>
        <end position="120"/>
    </location>
</feature>
<feature type="transmembrane region" description="Helical" evidence="1">
    <location>
        <begin position="226"/>
        <end position="244"/>
    </location>
</feature>
<feature type="transmembrane region" description="Helical" evidence="1">
    <location>
        <begin position="79"/>
        <end position="100"/>
    </location>
</feature>
<dbReference type="OrthoDB" id="1645614at2"/>
<evidence type="ECO:0000256" key="1">
    <source>
        <dbReference type="SAM" id="Phobius"/>
    </source>
</evidence>
<evidence type="ECO:0000313" key="3">
    <source>
        <dbReference type="EMBL" id="ANW98195.1"/>
    </source>
</evidence>
<keyword evidence="1" id="KW-0472">Membrane</keyword>
<proteinExistence type="predicted"/>
<feature type="transmembrane region" description="Helical" evidence="1">
    <location>
        <begin position="36"/>
        <end position="59"/>
    </location>
</feature>
<dbReference type="EMBL" id="CP014672">
    <property type="protein sequence ID" value="ANW98195.1"/>
    <property type="molecule type" value="Genomic_DNA"/>
</dbReference>
<feature type="transmembrane region" description="Helical" evidence="1">
    <location>
        <begin position="277"/>
        <end position="297"/>
    </location>
</feature>
<dbReference type="InterPro" id="IPR011642">
    <property type="entry name" value="Gate_dom"/>
</dbReference>
<feature type="transmembrane region" description="Helical" evidence="1">
    <location>
        <begin position="121"/>
        <end position="141"/>
    </location>
</feature>
<keyword evidence="1" id="KW-1133">Transmembrane helix</keyword>
<sequence>MKKSNIRGFMIIIILTGLFVLLISDTEGVLSSGQKAVELCLKVIVPTLLPFFIISRLILNTGAISAIGRIFGPVIRPLFNLPGSAAFPIIAGWFSGYPAGAKYTSDLYKKGMITKKQAERLLCFCNNSGPLFIVGAVGTGYFNSPELGLILLLCHIMASFTVGIIQRFIFKDNSEENVNVPSEMPVKIEFSSHMLTDAIIDSTAVLLRICGTIVFFAVLVQTLETAGFFTLLSSLIAFVTGLNISDYIKIITAGSFEITYGLYLLSRSMAIPVHLKILLTSFLCGFGGFSVFTQVTFFCPPEIKLKKYLFGKLIHGFAASLFTGLFLINRTVPVMSHTDNIYDTGTSKTIMPVYILILSIMIMYFLIAHRHGKKQRRLQ</sequence>
<dbReference type="RefSeq" id="WP_015358483.1">
    <property type="nucleotide sequence ID" value="NZ_CP014672.1"/>
</dbReference>
<feature type="transmembrane region" description="Helical" evidence="1">
    <location>
        <begin position="309"/>
        <end position="329"/>
    </location>
</feature>
<evidence type="ECO:0000313" key="4">
    <source>
        <dbReference type="Proteomes" id="UP000092971"/>
    </source>
</evidence>
<reference evidence="3 4" key="1">
    <citation type="submission" date="2016-02" db="EMBL/GenBank/DDBJ databases">
        <title>Comparison of Clostridium stercorarium subspecies using comparative genomics and transcriptomics.</title>
        <authorList>
            <person name="Schellenberg J."/>
            <person name="Thallinger G."/>
            <person name="Levin D.B."/>
            <person name="Zhang X."/>
            <person name="Alvare G."/>
            <person name="Fristensky B."/>
            <person name="Sparling R."/>
        </authorList>
    </citation>
    <scope>NUCLEOTIDE SEQUENCE [LARGE SCALE GENOMIC DNA]</scope>
    <source>
        <strain evidence="3 4">DSM 2910</strain>
    </source>
</reference>
<dbReference type="AlphaFoldDB" id="A0A1B1YBP8"/>
<keyword evidence="1" id="KW-0812">Transmembrane</keyword>
<feature type="transmembrane region" description="Helical" evidence="1">
    <location>
        <begin position="198"/>
        <end position="220"/>
    </location>
</feature>
<name>A0A1B1YBP8_THEST</name>
<feature type="transmembrane region" description="Helical" evidence="1">
    <location>
        <begin position="6"/>
        <end position="24"/>
    </location>
</feature>
<feature type="transmembrane region" description="Helical" evidence="1">
    <location>
        <begin position="147"/>
        <end position="165"/>
    </location>
</feature>
<dbReference type="Pfam" id="PF07670">
    <property type="entry name" value="Gate"/>
    <property type="match status" value="1"/>
</dbReference>
<organism evidence="3 4">
    <name type="scientific">Thermoclostridium stercorarium subsp. thermolacticum DSM 2910</name>
    <dbReference type="NCBI Taxonomy" id="1121336"/>
    <lineage>
        <taxon>Bacteria</taxon>
        <taxon>Bacillati</taxon>
        <taxon>Bacillota</taxon>
        <taxon>Clostridia</taxon>
        <taxon>Eubacteriales</taxon>
        <taxon>Oscillospiraceae</taxon>
        <taxon>Thermoclostridium</taxon>
    </lineage>
</organism>
<gene>
    <name evidence="3" type="ORF">CSTERTH_03640</name>
</gene>
<evidence type="ECO:0000259" key="2">
    <source>
        <dbReference type="Pfam" id="PF07670"/>
    </source>
</evidence>
<dbReference type="Proteomes" id="UP000092971">
    <property type="component" value="Chromosome"/>
</dbReference>
<protein>
    <submittedName>
        <fullName evidence="3">Sporulation protein</fullName>
    </submittedName>
</protein>
<feature type="transmembrane region" description="Helical" evidence="1">
    <location>
        <begin position="349"/>
        <end position="367"/>
    </location>
</feature>